<keyword evidence="2" id="KW-1185">Reference proteome</keyword>
<name>A0ABX2AZH5_9BACT</name>
<accession>A0ABX2AZH5</accession>
<evidence type="ECO:0000313" key="2">
    <source>
        <dbReference type="Proteomes" id="UP000820977"/>
    </source>
</evidence>
<sequence>MVIEYDNSKEVKCYRDFVLNPDNRSASRAFSKVFGVNLMEPAKKLHDRLKRYVSAGAYNIVFGQTDNRIELKQGCGKNEPLILKVRVGRGRENSLTT</sequence>
<protein>
    <submittedName>
        <fullName evidence="1">Uncharacterized protein</fullName>
    </submittedName>
</protein>
<dbReference type="Proteomes" id="UP000820977">
    <property type="component" value="Unassembled WGS sequence"/>
</dbReference>
<reference evidence="1 2" key="1">
    <citation type="submission" date="2020-05" db="EMBL/GenBank/DDBJ databases">
        <title>Distinct polysaccharide utilization as determinants for interspecies competition between intestinal Prevotella spp.</title>
        <authorList>
            <person name="Galvez E.J.C."/>
            <person name="Iljazovic A."/>
            <person name="Strowig T."/>
        </authorList>
    </citation>
    <scope>NUCLEOTIDE SEQUENCE [LARGE SCALE GENOMIC DNA]</scope>
    <source>
        <strain evidence="1 2">PCHR</strain>
    </source>
</reference>
<evidence type="ECO:0000313" key="1">
    <source>
        <dbReference type="EMBL" id="NPE24418.1"/>
    </source>
</evidence>
<proteinExistence type="predicted"/>
<gene>
    <name evidence="1" type="ORF">HPS54_02590</name>
</gene>
<organism evidence="1 2">
    <name type="scientific">Xylanibacter caecicola</name>
    <dbReference type="NCBI Taxonomy" id="2736294"/>
    <lineage>
        <taxon>Bacteria</taxon>
        <taxon>Pseudomonadati</taxon>
        <taxon>Bacteroidota</taxon>
        <taxon>Bacteroidia</taxon>
        <taxon>Bacteroidales</taxon>
        <taxon>Prevotellaceae</taxon>
        <taxon>Xylanibacter</taxon>
    </lineage>
</organism>
<comment type="caution">
    <text evidence="1">The sequence shown here is derived from an EMBL/GenBank/DDBJ whole genome shotgun (WGS) entry which is preliminary data.</text>
</comment>
<dbReference type="EMBL" id="JABKKJ010000002">
    <property type="protein sequence ID" value="NPE24418.1"/>
    <property type="molecule type" value="Genomic_DNA"/>
</dbReference>
<dbReference type="RefSeq" id="WP_172343909.1">
    <property type="nucleotide sequence ID" value="NZ_CATJFF010000109.1"/>
</dbReference>